<proteinExistence type="predicted"/>
<dbReference type="InterPro" id="IPR002931">
    <property type="entry name" value="Transglutaminase-like"/>
</dbReference>
<accession>A0AA39GJT4</accession>
<dbReference type="InterPro" id="IPR052557">
    <property type="entry name" value="CAP/Cytokinesis_protein"/>
</dbReference>
<keyword evidence="4" id="KW-1185">Reference proteome</keyword>
<feature type="compositionally biased region" description="Pro residues" evidence="1">
    <location>
        <begin position="77"/>
        <end position="92"/>
    </location>
</feature>
<protein>
    <recommendedName>
        <fullName evidence="2">Transglutaminase-like domain-containing protein</fullName>
    </recommendedName>
</protein>
<evidence type="ECO:0000256" key="1">
    <source>
        <dbReference type="SAM" id="MobiDB-lite"/>
    </source>
</evidence>
<dbReference type="Proteomes" id="UP001175261">
    <property type="component" value="Unassembled WGS sequence"/>
</dbReference>
<dbReference type="InterPro" id="IPR038765">
    <property type="entry name" value="Papain-like_cys_pep_sf"/>
</dbReference>
<comment type="caution">
    <text evidence="3">The sequence shown here is derived from an EMBL/GenBank/DDBJ whole genome shotgun (WGS) entry which is preliminary data.</text>
</comment>
<gene>
    <name evidence="3" type="ORF">NLU13_4749</name>
</gene>
<name>A0AA39GJT4_SARSR</name>
<dbReference type="Gene3D" id="3.10.620.30">
    <property type="match status" value="1"/>
</dbReference>
<feature type="compositionally biased region" description="Polar residues" evidence="1">
    <location>
        <begin position="54"/>
        <end position="70"/>
    </location>
</feature>
<sequence>MADVEEPRFNSLADRIAALNKQQNFSSNGTNPDGSKKRPPPPPPPTAPGRLNANARSQTAPSPALSANRSVPTVSPAVPPRPAAKAVPPPLPGRETASSQNDRMASRTAPPPLPSRTPSNQSSPAIPPRRVTTQSTLLGARRGSTSSEVSQLSAVSSLSIGPSTSPATTPGTDIGTRKMLAPAFGTTTLPKLPPSRRELEAQAKAQDSTASVEAPRARPPIPTGLSSSNGAKPAEPASQPTLADRPTLPPRLPSRAVKAPLPINQALRDVPAHLKKPIMGFNNKPTEPAPVESEPSLPDPYSERNDYAPPPIPLSSRPSAAQVEAFTTRVAVPPVSQQPDEGCLVCRDWSGPDTVAAQYPRDSLPRHDPVGYLARGLCDPFPSYTDKARAIFTWFHHNIYYDTVAFFGNTVRHMPVEETIFTGKAVCQGYAETYKAIANRAGLDCISVVGHGKGFGHTALKKGERPPPPKPDGHAWNAVRIDGGVWKLLDACWGAGHLDTSTNTYKQKFTPGQFTKSNEEFGQRHFPRDSQYQFRNDGRTISWEEYFIGRVNGEPPTFYGNGHQEGIKEDSVEPMENEISVNSGEVVRFQFCKICPHWTSEKNGEGKPPLLLLSIHGWDGRKEDMIPIETDGYWHWLDVNAKDLGAPGQAVQVAQLTMIDGRDARGVSASEFLQKRGKVGMAWAYVLKWDLVR</sequence>
<feature type="region of interest" description="Disordered" evidence="1">
    <location>
        <begin position="277"/>
        <end position="306"/>
    </location>
</feature>
<feature type="domain" description="Transglutaminase-like" evidence="2">
    <location>
        <begin position="383"/>
        <end position="491"/>
    </location>
</feature>
<feature type="compositionally biased region" description="Low complexity" evidence="1">
    <location>
        <begin position="144"/>
        <end position="172"/>
    </location>
</feature>
<evidence type="ECO:0000259" key="2">
    <source>
        <dbReference type="Pfam" id="PF01841"/>
    </source>
</evidence>
<feature type="compositionally biased region" description="Polar residues" evidence="1">
    <location>
        <begin position="20"/>
        <end position="33"/>
    </location>
</feature>
<dbReference type="EMBL" id="JAPDFR010000003">
    <property type="protein sequence ID" value="KAK0388506.1"/>
    <property type="molecule type" value="Genomic_DNA"/>
</dbReference>
<feature type="region of interest" description="Disordered" evidence="1">
    <location>
        <begin position="1"/>
        <end position="263"/>
    </location>
</feature>
<dbReference type="SUPFAM" id="SSF54001">
    <property type="entry name" value="Cysteine proteinases"/>
    <property type="match status" value="1"/>
</dbReference>
<dbReference type="Pfam" id="PF01841">
    <property type="entry name" value="Transglut_core"/>
    <property type="match status" value="1"/>
</dbReference>
<dbReference type="GO" id="GO:0005737">
    <property type="term" value="C:cytoplasm"/>
    <property type="evidence" value="ECO:0007669"/>
    <property type="project" value="TreeGrafter"/>
</dbReference>
<evidence type="ECO:0000313" key="4">
    <source>
        <dbReference type="Proteomes" id="UP001175261"/>
    </source>
</evidence>
<dbReference type="AlphaFoldDB" id="A0AA39GJT4"/>
<dbReference type="PANTHER" id="PTHR46333:SF5">
    <property type="entry name" value="TRANSGLUTAMINASE-LIKE DOMAIN-CONTAINING PROTEIN"/>
    <property type="match status" value="1"/>
</dbReference>
<evidence type="ECO:0000313" key="3">
    <source>
        <dbReference type="EMBL" id="KAK0388506.1"/>
    </source>
</evidence>
<organism evidence="3 4">
    <name type="scientific">Sarocladium strictum</name>
    <name type="common">Black bundle disease fungus</name>
    <name type="synonym">Acremonium strictum</name>
    <dbReference type="NCBI Taxonomy" id="5046"/>
    <lineage>
        <taxon>Eukaryota</taxon>
        <taxon>Fungi</taxon>
        <taxon>Dikarya</taxon>
        <taxon>Ascomycota</taxon>
        <taxon>Pezizomycotina</taxon>
        <taxon>Sordariomycetes</taxon>
        <taxon>Hypocreomycetidae</taxon>
        <taxon>Hypocreales</taxon>
        <taxon>Sarocladiaceae</taxon>
        <taxon>Sarocladium</taxon>
    </lineage>
</organism>
<reference evidence="3" key="1">
    <citation type="submission" date="2022-10" db="EMBL/GenBank/DDBJ databases">
        <title>Determination and structural analysis of whole genome sequence of Sarocladium strictum F4-1.</title>
        <authorList>
            <person name="Hu L."/>
            <person name="Jiang Y."/>
        </authorList>
    </citation>
    <scope>NUCLEOTIDE SEQUENCE</scope>
    <source>
        <strain evidence="3">F4-1</strain>
    </source>
</reference>
<dbReference type="PANTHER" id="PTHR46333">
    <property type="entry name" value="CYTOKINESIS PROTEIN 3"/>
    <property type="match status" value="1"/>
</dbReference>